<dbReference type="InterPro" id="IPR013210">
    <property type="entry name" value="LRR_N_plant-typ"/>
</dbReference>
<dbReference type="InterPro" id="IPR032675">
    <property type="entry name" value="LRR_dom_sf"/>
</dbReference>
<dbReference type="STRING" id="2711.A0A067F589"/>
<dbReference type="Gene3D" id="3.80.10.10">
    <property type="entry name" value="Ribonuclease Inhibitor"/>
    <property type="match status" value="2"/>
</dbReference>
<dbReference type="Pfam" id="PF08263">
    <property type="entry name" value="LRRNT_2"/>
    <property type="match status" value="1"/>
</dbReference>
<evidence type="ECO:0000259" key="4">
    <source>
        <dbReference type="Pfam" id="PF08263"/>
    </source>
</evidence>
<dbReference type="InterPro" id="IPR001611">
    <property type="entry name" value="Leu-rich_rpt"/>
</dbReference>
<keyword evidence="3" id="KW-0677">Repeat</keyword>
<keyword evidence="2" id="KW-0433">Leucine-rich repeat</keyword>
<feature type="domain" description="Leucine-rich repeat-containing N-terminal plant-type" evidence="4">
    <location>
        <begin position="2"/>
        <end position="39"/>
    </location>
</feature>
<dbReference type="PANTHER" id="PTHR48009">
    <property type="entry name" value="LEUCINE-RICH REPEAT (LRR) FAMILY PROTEIN"/>
    <property type="match status" value="1"/>
</dbReference>
<organism evidence="5 6">
    <name type="scientific">Citrus sinensis</name>
    <name type="common">Sweet orange</name>
    <name type="synonym">Citrus aurantium var. sinensis</name>
    <dbReference type="NCBI Taxonomy" id="2711"/>
    <lineage>
        <taxon>Eukaryota</taxon>
        <taxon>Viridiplantae</taxon>
        <taxon>Streptophyta</taxon>
        <taxon>Embryophyta</taxon>
        <taxon>Tracheophyta</taxon>
        <taxon>Spermatophyta</taxon>
        <taxon>Magnoliopsida</taxon>
        <taxon>eudicotyledons</taxon>
        <taxon>Gunneridae</taxon>
        <taxon>Pentapetalae</taxon>
        <taxon>rosids</taxon>
        <taxon>malvids</taxon>
        <taxon>Sapindales</taxon>
        <taxon>Rutaceae</taxon>
        <taxon>Aurantioideae</taxon>
        <taxon>Citrus</taxon>
    </lineage>
</organism>
<dbReference type="SUPFAM" id="SSF52058">
    <property type="entry name" value="L domain-like"/>
    <property type="match status" value="2"/>
</dbReference>
<dbReference type="Gene3D" id="1.10.510.10">
    <property type="entry name" value="Transferase(Phosphotransferase) domain 1"/>
    <property type="match status" value="1"/>
</dbReference>
<feature type="non-terminal residue" evidence="5">
    <location>
        <position position="1"/>
    </location>
</feature>
<dbReference type="SUPFAM" id="SSF56112">
    <property type="entry name" value="Protein kinase-like (PK-like)"/>
    <property type="match status" value="1"/>
</dbReference>
<dbReference type="SMR" id="A0A067F589"/>
<evidence type="ECO:0000256" key="3">
    <source>
        <dbReference type="ARBA" id="ARBA00022737"/>
    </source>
</evidence>
<dbReference type="AlphaFoldDB" id="A0A067F589"/>
<dbReference type="InterPro" id="IPR011009">
    <property type="entry name" value="Kinase-like_dom_sf"/>
</dbReference>
<evidence type="ECO:0000256" key="2">
    <source>
        <dbReference type="ARBA" id="ARBA00022614"/>
    </source>
</evidence>
<comment type="subcellular location">
    <subcellularLocation>
        <location evidence="1">Membrane</location>
    </subcellularLocation>
</comment>
<evidence type="ECO:0000256" key="1">
    <source>
        <dbReference type="ARBA" id="ARBA00004370"/>
    </source>
</evidence>
<proteinExistence type="predicted"/>
<dbReference type="PANTHER" id="PTHR48009:SF16">
    <property type="entry name" value="LEUCINE-RICH REPEAT-CONTAINING N-TERMINAL PLANT-TYPE DOMAIN-CONTAINING PROTEIN"/>
    <property type="match status" value="1"/>
</dbReference>
<dbReference type="GO" id="GO:0016020">
    <property type="term" value="C:membrane"/>
    <property type="evidence" value="ECO:0007669"/>
    <property type="project" value="UniProtKB-SubCell"/>
</dbReference>
<dbReference type="InterPro" id="IPR053213">
    <property type="entry name" value="RLP29"/>
</dbReference>
<dbReference type="Proteomes" id="UP000027120">
    <property type="component" value="Unassembled WGS sequence"/>
</dbReference>
<dbReference type="Pfam" id="PF00560">
    <property type="entry name" value="LRR_1"/>
    <property type="match status" value="2"/>
</dbReference>
<sequence length="549" mass="61360">ETDHLALLAIKSLLHDRRGVTSSWSNSIDLCQWRGVTCTHQHQRINKCLTPHVGNFGYLRFINLVDNNFRGEIPEKVGRLFRLEYLLLANNHFSGKIPANLSHCSNLLTKLFICETHLSGQLLDFIGNPSAIQVMIFKENSLEGKFPNTLSNLRSLFYDNINRNEFSGLIPSFIFNISLKWNFLPENSFTGNLPLEIGVTLPKGRNYYILLLAQKLYWSDVSTTATIIAMGGNQISGTITLGIKKLIFVNLYALTMVKNKLSGPIPHHIASSLGNLTLLTYLALDNNKLQGNLPSSLGYYQNLMELSVSRNKLSASLPPLNSQHNHSFSCPGFEFSVIKLEFQIPGNKKLCGGLDELHLLSCHSKESKRQTIKLLTMAISMILSLFILSPSTVTNEFSSSNMIGQGSFGSVYKGILGEKWTAGYSEGTDFKGIDFKAVVFDYMQNRSLEDWPYQSNNKLKPSSLSMIRKLSTTIDVASAIEYLRVKMALPEKVMEIVESSLLLEIEDCLVSVLTIGILCSVESPSERMEKPYIVSKLSHARENVACNRV</sequence>
<evidence type="ECO:0000313" key="5">
    <source>
        <dbReference type="EMBL" id="KDO61265.1"/>
    </source>
</evidence>
<protein>
    <recommendedName>
        <fullName evidence="4">Leucine-rich repeat-containing N-terminal plant-type domain-containing protein</fullName>
    </recommendedName>
</protein>
<dbReference type="EMBL" id="KK784926">
    <property type="protein sequence ID" value="KDO61265.1"/>
    <property type="molecule type" value="Genomic_DNA"/>
</dbReference>
<accession>A0A067F589</accession>
<keyword evidence="6" id="KW-1185">Reference proteome</keyword>
<evidence type="ECO:0000313" key="6">
    <source>
        <dbReference type="Proteomes" id="UP000027120"/>
    </source>
</evidence>
<name>A0A067F589_CITSI</name>
<gene>
    <name evidence="5" type="ORF">CISIN_1g039925mg</name>
</gene>
<reference evidence="5 6" key="1">
    <citation type="submission" date="2014-04" db="EMBL/GenBank/DDBJ databases">
        <authorList>
            <consortium name="International Citrus Genome Consortium"/>
            <person name="Gmitter F."/>
            <person name="Chen C."/>
            <person name="Farmerie W."/>
            <person name="Harkins T."/>
            <person name="Desany B."/>
            <person name="Mohiuddin M."/>
            <person name="Kodira C."/>
            <person name="Borodovsky M."/>
            <person name="Lomsadze A."/>
            <person name="Burns P."/>
            <person name="Jenkins J."/>
            <person name="Prochnik S."/>
            <person name="Shu S."/>
            <person name="Chapman J."/>
            <person name="Pitluck S."/>
            <person name="Schmutz J."/>
            <person name="Rokhsar D."/>
        </authorList>
    </citation>
    <scope>NUCLEOTIDE SEQUENCE</scope>
</reference>